<dbReference type="CDD" id="cd06257">
    <property type="entry name" value="DnaJ"/>
    <property type="match status" value="1"/>
</dbReference>
<feature type="repeat" description="TPR" evidence="4">
    <location>
        <begin position="214"/>
        <end position="247"/>
    </location>
</feature>
<evidence type="ECO:0000256" key="1">
    <source>
        <dbReference type="ARBA" id="ARBA00022737"/>
    </source>
</evidence>
<keyword evidence="1" id="KW-0677">Repeat</keyword>
<feature type="domain" description="J" evidence="5">
    <location>
        <begin position="5"/>
        <end position="61"/>
    </location>
</feature>
<name>A0A0P7YZB1_9CYAN</name>
<dbReference type="PRINTS" id="PR00625">
    <property type="entry name" value="JDOMAIN"/>
</dbReference>
<dbReference type="GO" id="GO:0042026">
    <property type="term" value="P:protein refolding"/>
    <property type="evidence" value="ECO:0007669"/>
    <property type="project" value="TreeGrafter"/>
</dbReference>
<proteinExistence type="predicted"/>
<dbReference type="Pfam" id="PF07719">
    <property type="entry name" value="TPR_2"/>
    <property type="match status" value="1"/>
</dbReference>
<dbReference type="PROSITE" id="PS50076">
    <property type="entry name" value="DNAJ_2"/>
    <property type="match status" value="1"/>
</dbReference>
<dbReference type="EMBL" id="LJZR01000010">
    <property type="protein sequence ID" value="KPQ35773.1"/>
    <property type="molecule type" value="Genomic_DNA"/>
</dbReference>
<dbReference type="Proteomes" id="UP000050465">
    <property type="component" value="Unassembled WGS sequence"/>
</dbReference>
<reference evidence="6 7" key="1">
    <citation type="submission" date="2015-09" db="EMBL/GenBank/DDBJ databases">
        <title>Identification and resolution of microdiversity through metagenomic sequencing of parallel consortia.</title>
        <authorList>
            <person name="Nelson W.C."/>
            <person name="Romine M.F."/>
            <person name="Lindemann S.R."/>
        </authorList>
    </citation>
    <scope>NUCLEOTIDE SEQUENCE [LARGE SCALE GENOMIC DNA]</scope>
    <source>
        <strain evidence="6">Ana</strain>
    </source>
</reference>
<dbReference type="PANTHER" id="PTHR43096:SF52">
    <property type="entry name" value="DNAJ HOMOLOG 1, MITOCHONDRIAL-RELATED"/>
    <property type="match status" value="1"/>
</dbReference>
<dbReference type="GO" id="GO:0051082">
    <property type="term" value="F:unfolded protein binding"/>
    <property type="evidence" value="ECO:0007669"/>
    <property type="project" value="TreeGrafter"/>
</dbReference>
<evidence type="ECO:0000259" key="5">
    <source>
        <dbReference type="PROSITE" id="PS50076"/>
    </source>
</evidence>
<dbReference type="PATRIC" id="fig|1666911.3.peg.676"/>
<dbReference type="Gene3D" id="1.10.287.110">
    <property type="entry name" value="DnaJ domain"/>
    <property type="match status" value="1"/>
</dbReference>
<dbReference type="SMART" id="SM00271">
    <property type="entry name" value="DnaJ"/>
    <property type="match status" value="1"/>
</dbReference>
<comment type="caution">
    <text evidence="6">The sequence shown here is derived from an EMBL/GenBank/DDBJ whole genome shotgun (WGS) entry which is preliminary data.</text>
</comment>
<dbReference type="InterPro" id="IPR013105">
    <property type="entry name" value="TPR_2"/>
</dbReference>
<dbReference type="AlphaFoldDB" id="A0A0P7YZB1"/>
<dbReference type="InterPro" id="IPR001623">
    <property type="entry name" value="DnaJ_domain"/>
</dbReference>
<gene>
    <name evidence="6" type="ORF">HLUCCA11_09400</name>
</gene>
<dbReference type="GO" id="GO:0005737">
    <property type="term" value="C:cytoplasm"/>
    <property type="evidence" value="ECO:0007669"/>
    <property type="project" value="TreeGrafter"/>
</dbReference>
<dbReference type="SUPFAM" id="SSF48452">
    <property type="entry name" value="TPR-like"/>
    <property type="match status" value="1"/>
</dbReference>
<sequence length="266" mass="29320">MNLASHYHTLGLHRGASAQAVKAAYRKLVRQYHPDINPDKAAIEQFIKINDAYTVLLAADHAREAKTAGPDVQSHAGGFGLDNTLSNLIQTLEKMGFGSLTDTPKATASESAIAEAAIGAPAHNAETYETIADSGSAHRNAQKAIDSQLPKKAQLGVSRQSLHPLSGQEEDLKLEAYGQLKELLRQQKFPRAIALVEGLAHRMPTDTEIVQWQAIVYQRWGRRLIKAGQPQKARIYLTKALRTDPNNQALWREINLDFYQLANLEG</sequence>
<dbReference type="Pfam" id="PF00226">
    <property type="entry name" value="DnaJ"/>
    <property type="match status" value="1"/>
</dbReference>
<dbReference type="PANTHER" id="PTHR43096">
    <property type="entry name" value="DNAJ HOMOLOG 1, MITOCHONDRIAL-RELATED"/>
    <property type="match status" value="1"/>
</dbReference>
<dbReference type="PROSITE" id="PS50005">
    <property type="entry name" value="TPR"/>
    <property type="match status" value="1"/>
</dbReference>
<organism evidence="6 7">
    <name type="scientific">Phormidesmis priestleyi Ana</name>
    <dbReference type="NCBI Taxonomy" id="1666911"/>
    <lineage>
        <taxon>Bacteria</taxon>
        <taxon>Bacillati</taxon>
        <taxon>Cyanobacteriota</taxon>
        <taxon>Cyanophyceae</taxon>
        <taxon>Leptolyngbyales</taxon>
        <taxon>Leptolyngbyaceae</taxon>
        <taxon>Phormidesmis</taxon>
    </lineage>
</organism>
<evidence type="ECO:0000313" key="6">
    <source>
        <dbReference type="EMBL" id="KPQ35773.1"/>
    </source>
</evidence>
<evidence type="ECO:0000313" key="7">
    <source>
        <dbReference type="Proteomes" id="UP000050465"/>
    </source>
</evidence>
<dbReference type="InterPro" id="IPR011990">
    <property type="entry name" value="TPR-like_helical_dom_sf"/>
</dbReference>
<evidence type="ECO:0000256" key="4">
    <source>
        <dbReference type="PROSITE-ProRule" id="PRU00339"/>
    </source>
</evidence>
<keyword evidence="2 4" id="KW-0802">TPR repeat</keyword>
<protein>
    <submittedName>
        <fullName evidence="6">DnaJ-class molecular chaperone with C-terminal Zn finger domain</fullName>
    </submittedName>
</protein>
<keyword evidence="3" id="KW-0143">Chaperone</keyword>
<dbReference type="STRING" id="1666911.HLUCCA11_09400"/>
<evidence type="ECO:0000256" key="3">
    <source>
        <dbReference type="ARBA" id="ARBA00023186"/>
    </source>
</evidence>
<dbReference type="InterPro" id="IPR036869">
    <property type="entry name" value="J_dom_sf"/>
</dbReference>
<dbReference type="SUPFAM" id="SSF46565">
    <property type="entry name" value="Chaperone J-domain"/>
    <property type="match status" value="1"/>
</dbReference>
<dbReference type="InterPro" id="IPR019734">
    <property type="entry name" value="TPR_rpt"/>
</dbReference>
<evidence type="ECO:0000256" key="2">
    <source>
        <dbReference type="ARBA" id="ARBA00022803"/>
    </source>
</evidence>
<accession>A0A0P7YZB1</accession>
<dbReference type="Gene3D" id="1.25.40.10">
    <property type="entry name" value="Tetratricopeptide repeat domain"/>
    <property type="match status" value="1"/>
</dbReference>